<protein>
    <recommendedName>
        <fullName evidence="3">ADP-ribosylglycohydrolase</fullName>
    </recommendedName>
</protein>
<dbReference type="Gene3D" id="1.10.4080.10">
    <property type="entry name" value="ADP-ribosylation/Crystallin J1"/>
    <property type="match status" value="1"/>
</dbReference>
<evidence type="ECO:0000313" key="2">
    <source>
        <dbReference type="EMBL" id="JAC73558.1"/>
    </source>
</evidence>
<proteinExistence type="predicted"/>
<feature type="binding site" evidence="1">
    <location>
        <position position="53"/>
    </location>
    <ligand>
        <name>Mg(2+)</name>
        <dbReference type="ChEBI" id="CHEBI:18420"/>
        <label>1</label>
    </ligand>
</feature>
<feature type="non-terminal residue" evidence="2">
    <location>
        <position position="95"/>
    </location>
</feature>
<keyword evidence="1" id="KW-0479">Metal-binding</keyword>
<reference evidence="2" key="1">
    <citation type="submission" date="2014-05" db="EMBL/GenBank/DDBJ databases">
        <title>The transcriptome of the halophilic microalga Tetraselmis sp. GSL018 isolated from the Great Salt Lake, Utah.</title>
        <authorList>
            <person name="Jinkerson R.E."/>
            <person name="D'Adamo S."/>
            <person name="Posewitz M.C."/>
        </authorList>
    </citation>
    <scope>NUCLEOTIDE SEQUENCE</scope>
    <source>
        <strain evidence="2">GSL018</strain>
    </source>
</reference>
<feature type="binding site" evidence="1">
    <location>
        <position position="52"/>
    </location>
    <ligand>
        <name>Mg(2+)</name>
        <dbReference type="ChEBI" id="CHEBI:18420"/>
        <label>1</label>
    </ligand>
</feature>
<dbReference type="AlphaFoldDB" id="A0A061RNL3"/>
<gene>
    <name evidence="2" type="ORF">TSPGSL018_28564</name>
</gene>
<sequence length="95" mass="10107">PLHDDKVVDTSIGILLGTMCGDVLGAAFEGSSSIGQEYRDFQYSTRGYGSYTDDTQMTLALATSLVESKGINPENASNNYCKFFDASRGYGASAS</sequence>
<comment type="cofactor">
    <cofactor evidence="1">
        <name>Mg(2+)</name>
        <dbReference type="ChEBI" id="CHEBI:18420"/>
    </cofactor>
    <text evidence="1">Binds 2 magnesium ions per subunit.</text>
</comment>
<dbReference type="GO" id="GO:0046872">
    <property type="term" value="F:metal ion binding"/>
    <property type="evidence" value="ECO:0007669"/>
    <property type="project" value="UniProtKB-KW"/>
</dbReference>
<dbReference type="Pfam" id="PF03747">
    <property type="entry name" value="ADP_ribosyl_GH"/>
    <property type="match status" value="1"/>
</dbReference>
<evidence type="ECO:0000256" key="1">
    <source>
        <dbReference type="PIRSR" id="PIRSR605502-1"/>
    </source>
</evidence>
<dbReference type="InterPro" id="IPR036705">
    <property type="entry name" value="Ribosyl_crysJ1_sf"/>
</dbReference>
<name>A0A061RNL3_9CHLO</name>
<dbReference type="SUPFAM" id="SSF101478">
    <property type="entry name" value="ADP-ribosylglycohydrolase"/>
    <property type="match status" value="1"/>
</dbReference>
<feature type="non-terminal residue" evidence="2">
    <location>
        <position position="1"/>
    </location>
</feature>
<dbReference type="EMBL" id="GBEZ01012314">
    <property type="protein sequence ID" value="JAC73558.1"/>
    <property type="molecule type" value="Transcribed_RNA"/>
</dbReference>
<organism evidence="2">
    <name type="scientific">Tetraselmis sp. GSL018</name>
    <dbReference type="NCBI Taxonomy" id="582737"/>
    <lineage>
        <taxon>Eukaryota</taxon>
        <taxon>Viridiplantae</taxon>
        <taxon>Chlorophyta</taxon>
        <taxon>core chlorophytes</taxon>
        <taxon>Chlorodendrophyceae</taxon>
        <taxon>Chlorodendrales</taxon>
        <taxon>Chlorodendraceae</taxon>
        <taxon>Tetraselmis</taxon>
    </lineage>
</organism>
<dbReference type="InterPro" id="IPR005502">
    <property type="entry name" value="Ribosyl_crysJ1"/>
</dbReference>
<evidence type="ECO:0008006" key="3">
    <source>
        <dbReference type="Google" id="ProtNLM"/>
    </source>
</evidence>
<accession>A0A061RNL3</accession>
<keyword evidence="1" id="KW-0460">Magnesium</keyword>
<feature type="binding site" evidence="1">
    <location>
        <position position="54"/>
    </location>
    <ligand>
        <name>Mg(2+)</name>
        <dbReference type="ChEBI" id="CHEBI:18420"/>
        <label>1</label>
    </ligand>
</feature>